<evidence type="ECO:0000256" key="1">
    <source>
        <dbReference type="SAM" id="Phobius"/>
    </source>
</evidence>
<feature type="transmembrane region" description="Helical" evidence="1">
    <location>
        <begin position="12"/>
        <end position="36"/>
    </location>
</feature>
<comment type="caution">
    <text evidence="2">The sequence shown here is derived from an EMBL/GenBank/DDBJ whole genome shotgun (WGS) entry which is preliminary data.</text>
</comment>
<evidence type="ECO:0000313" key="2">
    <source>
        <dbReference type="EMBL" id="MDH6199200.1"/>
    </source>
</evidence>
<proteinExistence type="predicted"/>
<reference evidence="2 3" key="1">
    <citation type="submission" date="2023-04" db="EMBL/GenBank/DDBJ databases">
        <title>Forest soil microbial communities from Buena Vista Peninsula, Colon Province, Panama.</title>
        <authorList>
            <person name="Bouskill N."/>
        </authorList>
    </citation>
    <scope>NUCLEOTIDE SEQUENCE [LARGE SCALE GENOMIC DNA]</scope>
    <source>
        <strain evidence="2 3">AC80</strain>
    </source>
</reference>
<keyword evidence="1" id="KW-1133">Transmembrane helix</keyword>
<dbReference type="Proteomes" id="UP001160130">
    <property type="component" value="Unassembled WGS sequence"/>
</dbReference>
<gene>
    <name evidence="2" type="ORF">M2272_005868</name>
</gene>
<name>A0ABT6L8G5_9MYCO</name>
<keyword evidence="1" id="KW-0472">Membrane</keyword>
<organism evidence="2 3">
    <name type="scientific">Mycolicibacterium frederiksbergense</name>
    <dbReference type="NCBI Taxonomy" id="117567"/>
    <lineage>
        <taxon>Bacteria</taxon>
        <taxon>Bacillati</taxon>
        <taxon>Actinomycetota</taxon>
        <taxon>Actinomycetes</taxon>
        <taxon>Mycobacteriales</taxon>
        <taxon>Mycobacteriaceae</taxon>
        <taxon>Mycolicibacterium</taxon>
    </lineage>
</organism>
<keyword evidence="3" id="KW-1185">Reference proteome</keyword>
<accession>A0ABT6L8G5</accession>
<sequence length="39" mass="4495">MTRKELQDAFWMAMLYLVIIPAPFIATIACMAIALWGHR</sequence>
<evidence type="ECO:0000313" key="3">
    <source>
        <dbReference type="Proteomes" id="UP001160130"/>
    </source>
</evidence>
<dbReference type="EMBL" id="JARXVE010000016">
    <property type="protein sequence ID" value="MDH6199200.1"/>
    <property type="molecule type" value="Genomic_DNA"/>
</dbReference>
<dbReference type="PROSITE" id="PS51257">
    <property type="entry name" value="PROKAR_LIPOPROTEIN"/>
    <property type="match status" value="1"/>
</dbReference>
<protein>
    <submittedName>
        <fullName evidence="2">Uncharacterized protein</fullName>
    </submittedName>
</protein>
<keyword evidence="1" id="KW-0812">Transmembrane</keyword>